<name>A0A4U5M0Y8_STECR</name>
<evidence type="ECO:0000313" key="2">
    <source>
        <dbReference type="Proteomes" id="UP000298663"/>
    </source>
</evidence>
<comment type="caution">
    <text evidence="1">The sequence shown here is derived from an EMBL/GenBank/DDBJ whole genome shotgun (WGS) entry which is preliminary data.</text>
</comment>
<dbReference type="AlphaFoldDB" id="A0A4U5M0Y8"/>
<proteinExistence type="predicted"/>
<reference evidence="1 2" key="2">
    <citation type="journal article" date="2019" name="G3 (Bethesda)">
        <title>Hybrid Assembly of the Genome of the Entomopathogenic Nematode Steinernema carpocapsae Identifies the X-Chromosome.</title>
        <authorList>
            <person name="Serra L."/>
            <person name="Macchietto M."/>
            <person name="Macias-Munoz A."/>
            <person name="McGill C.J."/>
            <person name="Rodriguez I.M."/>
            <person name="Rodriguez B."/>
            <person name="Murad R."/>
            <person name="Mortazavi A."/>
        </authorList>
    </citation>
    <scope>NUCLEOTIDE SEQUENCE [LARGE SCALE GENOMIC DNA]</scope>
    <source>
        <strain evidence="1 2">ALL</strain>
    </source>
</reference>
<organism evidence="1 2">
    <name type="scientific">Steinernema carpocapsae</name>
    <name type="common">Entomopathogenic nematode</name>
    <dbReference type="NCBI Taxonomy" id="34508"/>
    <lineage>
        <taxon>Eukaryota</taxon>
        <taxon>Metazoa</taxon>
        <taxon>Ecdysozoa</taxon>
        <taxon>Nematoda</taxon>
        <taxon>Chromadorea</taxon>
        <taxon>Rhabditida</taxon>
        <taxon>Tylenchina</taxon>
        <taxon>Panagrolaimomorpha</taxon>
        <taxon>Strongyloidoidea</taxon>
        <taxon>Steinernematidae</taxon>
        <taxon>Steinernema</taxon>
    </lineage>
</organism>
<accession>A0A4U5M0Y8</accession>
<reference evidence="1 2" key="1">
    <citation type="journal article" date="2015" name="Genome Biol.">
        <title>Comparative genomics of Steinernema reveals deeply conserved gene regulatory networks.</title>
        <authorList>
            <person name="Dillman A.R."/>
            <person name="Macchietto M."/>
            <person name="Porter C.F."/>
            <person name="Rogers A."/>
            <person name="Williams B."/>
            <person name="Antoshechkin I."/>
            <person name="Lee M.M."/>
            <person name="Goodwin Z."/>
            <person name="Lu X."/>
            <person name="Lewis E.E."/>
            <person name="Goodrich-Blair H."/>
            <person name="Stock S.P."/>
            <person name="Adams B.J."/>
            <person name="Sternberg P.W."/>
            <person name="Mortazavi A."/>
        </authorList>
    </citation>
    <scope>NUCLEOTIDE SEQUENCE [LARGE SCALE GENOMIC DNA]</scope>
    <source>
        <strain evidence="1 2">ALL</strain>
    </source>
</reference>
<dbReference type="Proteomes" id="UP000298663">
    <property type="component" value="Unassembled WGS sequence"/>
</dbReference>
<gene>
    <name evidence="1" type="ORF">L596_026292</name>
</gene>
<evidence type="ECO:0000313" key="1">
    <source>
        <dbReference type="EMBL" id="TKR62310.1"/>
    </source>
</evidence>
<dbReference type="EMBL" id="AZBU02000010">
    <property type="protein sequence ID" value="TKR62310.1"/>
    <property type="molecule type" value="Genomic_DNA"/>
</dbReference>
<sequence>MRQKNTPYGTRQEGCVWLRRELSGKDHFDAPKAVEPVGGKFTREHEREVKSWFSNKKQQKSYVIKEFLDLEVLRLR</sequence>
<protein>
    <submittedName>
        <fullName evidence="1">Uncharacterized protein</fullName>
    </submittedName>
</protein>
<keyword evidence="2" id="KW-1185">Reference proteome</keyword>